<sequence length="190" mass="20966">RSVSILKGERIALNFLQRMSGIATTTQKFVRVLQGTKTKILDTRKTTPGLRSLEKYAVRMGGGVNHRFNLSEMVLIKDNHLRIVGSISQAVKSAKESIKPGVRVEVEATSIEEVQEAVQSGADMIMLDNMPKEAMKEVVKQVKGKVPLEVSGKVSLRRIKEIASLGVDFISVGSLTHSYKSVDISIEFLR</sequence>
<protein>
    <recommendedName>
        <fullName evidence="3">nicotinate-nucleotide diphosphorylase (carboxylating)</fullName>
        <ecNumber evidence="3">2.4.2.19</ecNumber>
    </recommendedName>
</protein>
<evidence type="ECO:0000256" key="2">
    <source>
        <dbReference type="ARBA" id="ARBA00009400"/>
    </source>
</evidence>
<evidence type="ECO:0000256" key="1">
    <source>
        <dbReference type="ARBA" id="ARBA00004893"/>
    </source>
</evidence>
<dbReference type="CDD" id="cd01572">
    <property type="entry name" value="QPRTase"/>
    <property type="match status" value="1"/>
</dbReference>
<proteinExistence type="inferred from homology"/>
<keyword evidence="5" id="KW-0328">Glycosyltransferase</keyword>
<dbReference type="AlphaFoldDB" id="X1E8K7"/>
<dbReference type="Pfam" id="PF01729">
    <property type="entry name" value="QRPTase_C"/>
    <property type="match status" value="1"/>
</dbReference>
<dbReference type="PANTHER" id="PTHR32179">
    <property type="entry name" value="NICOTINATE-NUCLEOTIDE PYROPHOSPHORYLASE [CARBOXYLATING]"/>
    <property type="match status" value="1"/>
</dbReference>
<evidence type="ECO:0000256" key="5">
    <source>
        <dbReference type="ARBA" id="ARBA00022676"/>
    </source>
</evidence>
<comment type="caution">
    <text evidence="8">The sequence shown here is derived from an EMBL/GenBank/DDBJ whole genome shotgun (WGS) entry which is preliminary data.</text>
</comment>
<dbReference type="EMBL" id="BARU01000261">
    <property type="protein sequence ID" value="GAH29616.1"/>
    <property type="molecule type" value="Genomic_DNA"/>
</dbReference>
<dbReference type="GO" id="GO:0034213">
    <property type="term" value="P:quinolinate catabolic process"/>
    <property type="evidence" value="ECO:0007669"/>
    <property type="project" value="TreeGrafter"/>
</dbReference>
<dbReference type="GO" id="GO:0009435">
    <property type="term" value="P:NAD+ biosynthetic process"/>
    <property type="evidence" value="ECO:0007669"/>
    <property type="project" value="UniProtKB-UniPathway"/>
</dbReference>
<evidence type="ECO:0000256" key="6">
    <source>
        <dbReference type="ARBA" id="ARBA00022679"/>
    </source>
</evidence>
<dbReference type="InterPro" id="IPR002638">
    <property type="entry name" value="Quinolinate_PRibosylTrfase_C"/>
</dbReference>
<organism evidence="8">
    <name type="scientific">marine sediment metagenome</name>
    <dbReference type="NCBI Taxonomy" id="412755"/>
    <lineage>
        <taxon>unclassified sequences</taxon>
        <taxon>metagenomes</taxon>
        <taxon>ecological metagenomes</taxon>
    </lineage>
</organism>
<dbReference type="NCBIfam" id="TIGR00078">
    <property type="entry name" value="nadC"/>
    <property type="match status" value="1"/>
</dbReference>
<comment type="pathway">
    <text evidence="1">Cofactor biosynthesis; NAD(+) biosynthesis; nicotinate D-ribonucleotide from quinolinate: step 1/1.</text>
</comment>
<dbReference type="InterPro" id="IPR027277">
    <property type="entry name" value="NadC/ModD"/>
</dbReference>
<dbReference type="GO" id="GO:0005737">
    <property type="term" value="C:cytoplasm"/>
    <property type="evidence" value="ECO:0007669"/>
    <property type="project" value="TreeGrafter"/>
</dbReference>
<evidence type="ECO:0000256" key="4">
    <source>
        <dbReference type="ARBA" id="ARBA00022642"/>
    </source>
</evidence>
<dbReference type="PANTHER" id="PTHR32179:SF3">
    <property type="entry name" value="NICOTINATE-NUCLEOTIDE PYROPHOSPHORYLASE [CARBOXYLATING]"/>
    <property type="match status" value="1"/>
</dbReference>
<dbReference type="InterPro" id="IPR036068">
    <property type="entry name" value="Nicotinate_pribotase-like_C"/>
</dbReference>
<evidence type="ECO:0000256" key="3">
    <source>
        <dbReference type="ARBA" id="ARBA00011944"/>
    </source>
</evidence>
<evidence type="ECO:0000313" key="8">
    <source>
        <dbReference type="EMBL" id="GAH29616.1"/>
    </source>
</evidence>
<feature type="domain" description="Quinolinate phosphoribosyl transferase C-terminal" evidence="7">
    <location>
        <begin position="22"/>
        <end position="186"/>
    </location>
</feature>
<dbReference type="InterPro" id="IPR013785">
    <property type="entry name" value="Aldolase_TIM"/>
</dbReference>
<accession>X1E8K7</accession>
<dbReference type="InterPro" id="IPR037128">
    <property type="entry name" value="Quinolinate_PRibosylTase_N_sf"/>
</dbReference>
<keyword evidence="4" id="KW-0662">Pyridine nucleotide biosynthesis</keyword>
<dbReference type="EC" id="2.4.2.19" evidence="3"/>
<gene>
    <name evidence="8" type="ORF">S03H2_00991</name>
</gene>
<feature type="non-terminal residue" evidence="8">
    <location>
        <position position="1"/>
    </location>
</feature>
<dbReference type="InterPro" id="IPR004393">
    <property type="entry name" value="NadC"/>
</dbReference>
<dbReference type="GO" id="GO:0004514">
    <property type="term" value="F:nicotinate-nucleotide diphosphorylase (carboxylating) activity"/>
    <property type="evidence" value="ECO:0007669"/>
    <property type="project" value="UniProtKB-EC"/>
</dbReference>
<name>X1E8K7_9ZZZZ</name>
<dbReference type="SUPFAM" id="SSF51690">
    <property type="entry name" value="Nicotinate/Quinolinate PRTase C-terminal domain-like"/>
    <property type="match status" value="1"/>
</dbReference>
<reference evidence="8" key="1">
    <citation type="journal article" date="2014" name="Front. Microbiol.">
        <title>High frequency of phylogenetically diverse reductive dehalogenase-homologous genes in deep subseafloor sedimentary metagenomes.</title>
        <authorList>
            <person name="Kawai M."/>
            <person name="Futagami T."/>
            <person name="Toyoda A."/>
            <person name="Takaki Y."/>
            <person name="Nishi S."/>
            <person name="Hori S."/>
            <person name="Arai W."/>
            <person name="Tsubouchi T."/>
            <person name="Morono Y."/>
            <person name="Uchiyama I."/>
            <person name="Ito T."/>
            <person name="Fujiyama A."/>
            <person name="Inagaki F."/>
            <person name="Takami H."/>
        </authorList>
    </citation>
    <scope>NUCLEOTIDE SEQUENCE</scope>
    <source>
        <strain evidence="8">Expedition CK06-06</strain>
    </source>
</reference>
<dbReference type="Gene3D" id="3.90.1170.20">
    <property type="entry name" value="Quinolinate phosphoribosyl transferase, N-terminal domain"/>
    <property type="match status" value="1"/>
</dbReference>
<keyword evidence="6" id="KW-0808">Transferase</keyword>
<dbReference type="FunFam" id="3.20.20.70:FF:000030">
    <property type="entry name" value="Nicotinate-nucleotide pyrophosphorylase, carboxylating"/>
    <property type="match status" value="1"/>
</dbReference>
<dbReference type="UniPathway" id="UPA00253">
    <property type="reaction ID" value="UER00331"/>
</dbReference>
<evidence type="ECO:0000259" key="7">
    <source>
        <dbReference type="Pfam" id="PF01729"/>
    </source>
</evidence>
<dbReference type="Gene3D" id="3.20.20.70">
    <property type="entry name" value="Aldolase class I"/>
    <property type="match status" value="1"/>
</dbReference>
<comment type="similarity">
    <text evidence="2">Belongs to the NadC/ModD family.</text>
</comment>